<sequence>MRGRPRIRARGRLGDNRSSSYGTRYSSAQGRALRGGHVMADPAACHVTCSVDWSAVPKLPVLRFSGMGNPFLLPPPASAPFIKGEKSRRKERLCSALSSSLHGRAQT</sequence>
<dbReference type="Proteomes" id="UP000011518">
    <property type="component" value="Unassembled WGS sequence"/>
</dbReference>
<protein>
    <submittedName>
        <fullName evidence="2">Uncharacterized protein</fullName>
    </submittedName>
</protein>
<organism evidence="2 3">
    <name type="scientific">Tupaia chinensis</name>
    <name type="common">Chinese tree shrew</name>
    <name type="synonym">Tupaia belangeri chinensis</name>
    <dbReference type="NCBI Taxonomy" id="246437"/>
    <lineage>
        <taxon>Eukaryota</taxon>
        <taxon>Metazoa</taxon>
        <taxon>Chordata</taxon>
        <taxon>Craniata</taxon>
        <taxon>Vertebrata</taxon>
        <taxon>Euteleostomi</taxon>
        <taxon>Mammalia</taxon>
        <taxon>Eutheria</taxon>
        <taxon>Euarchontoglires</taxon>
        <taxon>Scandentia</taxon>
        <taxon>Tupaiidae</taxon>
        <taxon>Tupaia</taxon>
    </lineage>
</organism>
<gene>
    <name evidence="2" type="ORF">TREES_T100016827</name>
</gene>
<evidence type="ECO:0000313" key="3">
    <source>
        <dbReference type="Proteomes" id="UP000011518"/>
    </source>
</evidence>
<dbReference type="AlphaFoldDB" id="L9L3I3"/>
<evidence type="ECO:0000313" key="2">
    <source>
        <dbReference type="EMBL" id="ELW69319.1"/>
    </source>
</evidence>
<keyword evidence="3" id="KW-1185">Reference proteome</keyword>
<dbReference type="InParanoid" id="L9L3I3"/>
<proteinExistence type="predicted"/>
<accession>L9L3I3</accession>
<feature type="compositionally biased region" description="Polar residues" evidence="1">
    <location>
        <begin position="16"/>
        <end position="27"/>
    </location>
</feature>
<evidence type="ECO:0000256" key="1">
    <source>
        <dbReference type="SAM" id="MobiDB-lite"/>
    </source>
</evidence>
<feature type="compositionally biased region" description="Basic residues" evidence="1">
    <location>
        <begin position="1"/>
        <end position="11"/>
    </location>
</feature>
<reference evidence="3" key="2">
    <citation type="journal article" date="2013" name="Nat. Commun.">
        <title>Genome of the Chinese tree shrew.</title>
        <authorList>
            <person name="Fan Y."/>
            <person name="Huang Z.Y."/>
            <person name="Cao C.C."/>
            <person name="Chen C.S."/>
            <person name="Chen Y.X."/>
            <person name="Fan D.D."/>
            <person name="He J."/>
            <person name="Hou H.L."/>
            <person name="Hu L."/>
            <person name="Hu X.T."/>
            <person name="Jiang X.T."/>
            <person name="Lai R."/>
            <person name="Lang Y.S."/>
            <person name="Liang B."/>
            <person name="Liao S.G."/>
            <person name="Mu D."/>
            <person name="Ma Y.Y."/>
            <person name="Niu Y.Y."/>
            <person name="Sun X.Q."/>
            <person name="Xia J.Q."/>
            <person name="Xiao J."/>
            <person name="Xiong Z.Q."/>
            <person name="Xu L."/>
            <person name="Yang L."/>
            <person name="Zhang Y."/>
            <person name="Zhao W."/>
            <person name="Zhao X.D."/>
            <person name="Zheng Y.T."/>
            <person name="Zhou J.M."/>
            <person name="Zhu Y.B."/>
            <person name="Zhang G.J."/>
            <person name="Wang J."/>
            <person name="Yao Y.G."/>
        </authorList>
    </citation>
    <scope>NUCLEOTIDE SEQUENCE [LARGE SCALE GENOMIC DNA]</scope>
</reference>
<feature type="region of interest" description="Disordered" evidence="1">
    <location>
        <begin position="1"/>
        <end position="27"/>
    </location>
</feature>
<reference evidence="3" key="1">
    <citation type="submission" date="2012-07" db="EMBL/GenBank/DDBJ databases">
        <title>Genome of the Chinese tree shrew, a rising model animal genetically related to primates.</title>
        <authorList>
            <person name="Zhang G."/>
            <person name="Fan Y."/>
            <person name="Yao Y."/>
            <person name="Huang Z."/>
        </authorList>
    </citation>
    <scope>NUCLEOTIDE SEQUENCE [LARGE SCALE GENOMIC DNA]</scope>
</reference>
<name>L9L3I3_TUPCH</name>
<dbReference type="EMBL" id="KB320535">
    <property type="protein sequence ID" value="ELW69319.1"/>
    <property type="molecule type" value="Genomic_DNA"/>
</dbReference>